<evidence type="ECO:0000313" key="4">
    <source>
        <dbReference type="Proteomes" id="UP000315751"/>
    </source>
</evidence>
<dbReference type="OrthoDB" id="7358175at2"/>
<comment type="caution">
    <text evidence="3">The sequence shown here is derived from an EMBL/GenBank/DDBJ whole genome shotgun (WGS) entry which is preliminary data.</text>
</comment>
<evidence type="ECO:0000256" key="2">
    <source>
        <dbReference type="SAM" id="Phobius"/>
    </source>
</evidence>
<protein>
    <submittedName>
        <fullName evidence="3">Uncharacterized protein</fullName>
    </submittedName>
</protein>
<dbReference type="AlphaFoldDB" id="A0A560HFX2"/>
<gene>
    <name evidence="3" type="ORF">FBZ90_102284</name>
</gene>
<evidence type="ECO:0000256" key="1">
    <source>
        <dbReference type="SAM" id="Coils"/>
    </source>
</evidence>
<reference evidence="3 4" key="1">
    <citation type="submission" date="2019-06" db="EMBL/GenBank/DDBJ databases">
        <title>Genomic Encyclopedia of Type Strains, Phase IV (KMG-V): Genome sequencing to study the core and pangenomes of soil and plant-associated prokaryotes.</title>
        <authorList>
            <person name="Whitman W."/>
        </authorList>
    </citation>
    <scope>NUCLEOTIDE SEQUENCE [LARGE SCALE GENOMIC DNA]</scope>
    <source>
        <strain evidence="3 4">BR 11622</strain>
    </source>
</reference>
<dbReference type="Proteomes" id="UP000315751">
    <property type="component" value="Unassembled WGS sequence"/>
</dbReference>
<proteinExistence type="predicted"/>
<organism evidence="3 4">
    <name type="scientific">Nitrospirillum amazonense</name>
    <dbReference type="NCBI Taxonomy" id="28077"/>
    <lineage>
        <taxon>Bacteria</taxon>
        <taxon>Pseudomonadati</taxon>
        <taxon>Pseudomonadota</taxon>
        <taxon>Alphaproteobacteria</taxon>
        <taxon>Rhodospirillales</taxon>
        <taxon>Azospirillaceae</taxon>
        <taxon>Nitrospirillum</taxon>
    </lineage>
</organism>
<feature type="coiled-coil region" evidence="1">
    <location>
        <begin position="52"/>
        <end position="86"/>
    </location>
</feature>
<sequence>MGLLHAILLAGTLAVVVGLIIMVIGKLGEAGVERHPEMRRAASRLPLGAQMENRLEGREADVRAELAALQNALGEARRRRYALDKELEDARRSAQAPVRVVGREDAGLNRFVAWMVNRLVQQAQTDARTVIALDPEWAGPQVIEVWSENLSDARRDLLRYFPAPLGYVLLSIQLANSGKAGNDTVNEKESTA</sequence>
<evidence type="ECO:0000313" key="3">
    <source>
        <dbReference type="EMBL" id="TWB45326.1"/>
    </source>
</evidence>
<accession>A0A560HFX2</accession>
<dbReference type="EMBL" id="VITR01000002">
    <property type="protein sequence ID" value="TWB45326.1"/>
    <property type="molecule type" value="Genomic_DNA"/>
</dbReference>
<keyword evidence="2" id="KW-0812">Transmembrane</keyword>
<keyword evidence="4" id="KW-1185">Reference proteome</keyword>
<keyword evidence="1" id="KW-0175">Coiled coil</keyword>
<feature type="transmembrane region" description="Helical" evidence="2">
    <location>
        <begin position="6"/>
        <end position="25"/>
    </location>
</feature>
<name>A0A560HFX2_9PROT</name>
<keyword evidence="2" id="KW-1133">Transmembrane helix</keyword>
<dbReference type="RefSeq" id="WP_145729725.1">
    <property type="nucleotide sequence ID" value="NZ_VITR01000002.1"/>
</dbReference>
<keyword evidence="2" id="KW-0472">Membrane</keyword>